<dbReference type="SMART" id="SM00220">
    <property type="entry name" value="S_TKc"/>
    <property type="match status" value="1"/>
</dbReference>
<keyword evidence="13" id="KW-1185">Reference proteome</keyword>
<feature type="binding site" evidence="9">
    <location>
        <position position="290"/>
    </location>
    <ligand>
        <name>ATP</name>
        <dbReference type="ChEBI" id="CHEBI:30616"/>
    </ligand>
</feature>
<dbReference type="PANTHER" id="PTHR24343">
    <property type="entry name" value="SERINE/THREONINE KINASE"/>
    <property type="match status" value="1"/>
</dbReference>
<keyword evidence="2" id="KW-0723">Serine/threonine-protein kinase</keyword>
<sequence length="606" mass="67653">MAIPYVQLSPTPSLVNRTDSLILDTHQSSLSPSSLSEDNYNPKPVDMADSAVEKQATSLKSMIIDAVPEIDRSHSAEYMPSRHQKSPSISSSTPSDHSFLSTPRSDILGSISSIPMPVTAHTSTQSNAIIRPPDSPPYDSDVSLYGNSKPSRSSTINPSTKEAPLATPPSPSIQPRRIRSMSFFHRHKNDSSPGMQPQSSRTELRRFLQKPWKNNSVTPAVSHENPHLESNSAWSVLSSSHHISPTPKDNKLRTLAKSYGKMGKPLGEGAGGNVRLITSRDSSQVLFAVKEFRHREEIESIRDYTKKLNAEYCIGLTLKHPNIIETIEIIHEATNHVYQVMEYCEYDLFAIVMSGKMSKAEIYCDFKQIMSGVKYMLDSGLAHRDLKLDNCVINSQGIVKIIDFGSAVVYRYPETEKINNATGIVGSDPYLAPEVVSNMTYDPRPADIWSAAIIFCCMLMRKFPWKSPRLSDSSFRQFADSFKDDKPVSAFSMSNRLLMSLPTEVQPLVKGMLTLDPVKRYTIDQCWEDPWLSSIQFCTLHYVYEDGSNSSLSDYNASEPVNGKRRKIKSKTLVSVAGHSHTNVDFDDAHIATLEKKKKKNEGKSH</sequence>
<dbReference type="AlphaFoldDB" id="A0A0J9YHM3"/>
<feature type="compositionally biased region" description="Polar residues" evidence="10">
    <location>
        <begin position="145"/>
        <end position="160"/>
    </location>
</feature>
<dbReference type="GO" id="GO:0005829">
    <property type="term" value="C:cytosol"/>
    <property type="evidence" value="ECO:0007669"/>
    <property type="project" value="TreeGrafter"/>
</dbReference>
<proteinExistence type="predicted"/>
<evidence type="ECO:0000256" key="8">
    <source>
        <dbReference type="ARBA" id="ARBA00048679"/>
    </source>
</evidence>
<accession>A0A0J9YHM3</accession>
<dbReference type="InterPro" id="IPR017441">
    <property type="entry name" value="Protein_kinase_ATP_BS"/>
</dbReference>
<dbReference type="Proteomes" id="UP000242525">
    <property type="component" value="Unassembled WGS sequence"/>
</dbReference>
<keyword evidence="5" id="KW-0418">Kinase</keyword>
<feature type="domain" description="Protein kinase" evidence="11">
    <location>
        <begin position="260"/>
        <end position="532"/>
    </location>
</feature>
<dbReference type="Gene3D" id="1.10.510.10">
    <property type="entry name" value="Transferase(Phosphotransferase) domain 1"/>
    <property type="match status" value="1"/>
</dbReference>
<gene>
    <name evidence="12" type="ORF">BN980_GECA01s06544g</name>
</gene>
<evidence type="ECO:0000256" key="2">
    <source>
        <dbReference type="ARBA" id="ARBA00022527"/>
    </source>
</evidence>
<dbReference type="PROSITE" id="PS50011">
    <property type="entry name" value="PROTEIN_KINASE_DOM"/>
    <property type="match status" value="1"/>
</dbReference>
<keyword evidence="3" id="KW-0808">Transferase</keyword>
<name>A0A0J9YHM3_GEOCN</name>
<dbReference type="OrthoDB" id="6513151at2759"/>
<evidence type="ECO:0000256" key="7">
    <source>
        <dbReference type="ARBA" id="ARBA00047899"/>
    </source>
</evidence>
<dbReference type="InterPro" id="IPR008271">
    <property type="entry name" value="Ser/Thr_kinase_AS"/>
</dbReference>
<dbReference type="PROSITE" id="PS00108">
    <property type="entry name" value="PROTEIN_KINASE_ST"/>
    <property type="match status" value="1"/>
</dbReference>
<comment type="catalytic activity">
    <reaction evidence="7">
        <text>L-threonyl-[protein] + ATP = O-phospho-L-threonyl-[protein] + ADP + H(+)</text>
        <dbReference type="Rhea" id="RHEA:46608"/>
        <dbReference type="Rhea" id="RHEA-COMP:11060"/>
        <dbReference type="Rhea" id="RHEA-COMP:11605"/>
        <dbReference type="ChEBI" id="CHEBI:15378"/>
        <dbReference type="ChEBI" id="CHEBI:30013"/>
        <dbReference type="ChEBI" id="CHEBI:30616"/>
        <dbReference type="ChEBI" id="CHEBI:61977"/>
        <dbReference type="ChEBI" id="CHEBI:456216"/>
        <dbReference type="EC" id="2.7.11.1"/>
    </reaction>
</comment>
<dbReference type="EMBL" id="CCBN010000001">
    <property type="protein sequence ID" value="CDO51457.1"/>
    <property type="molecule type" value="Genomic_DNA"/>
</dbReference>
<dbReference type="STRING" id="1173061.A0A0J9YHM3"/>
<dbReference type="SUPFAM" id="SSF56112">
    <property type="entry name" value="Protein kinase-like (PK-like)"/>
    <property type="match status" value="1"/>
</dbReference>
<dbReference type="InterPro" id="IPR000719">
    <property type="entry name" value="Prot_kinase_dom"/>
</dbReference>
<keyword evidence="4 9" id="KW-0547">Nucleotide-binding</keyword>
<dbReference type="Pfam" id="PF00069">
    <property type="entry name" value="Pkinase"/>
    <property type="match status" value="1"/>
</dbReference>
<evidence type="ECO:0000256" key="9">
    <source>
        <dbReference type="PROSITE-ProRule" id="PRU10141"/>
    </source>
</evidence>
<comment type="catalytic activity">
    <reaction evidence="8">
        <text>L-seryl-[protein] + ATP = O-phospho-L-seryl-[protein] + ADP + H(+)</text>
        <dbReference type="Rhea" id="RHEA:17989"/>
        <dbReference type="Rhea" id="RHEA-COMP:9863"/>
        <dbReference type="Rhea" id="RHEA-COMP:11604"/>
        <dbReference type="ChEBI" id="CHEBI:15378"/>
        <dbReference type="ChEBI" id="CHEBI:29999"/>
        <dbReference type="ChEBI" id="CHEBI:30616"/>
        <dbReference type="ChEBI" id="CHEBI:83421"/>
        <dbReference type="ChEBI" id="CHEBI:456216"/>
        <dbReference type="EC" id="2.7.11.1"/>
    </reaction>
</comment>
<dbReference type="GO" id="GO:0004674">
    <property type="term" value="F:protein serine/threonine kinase activity"/>
    <property type="evidence" value="ECO:0007669"/>
    <property type="project" value="UniProtKB-KW"/>
</dbReference>
<dbReference type="PANTHER" id="PTHR24343:SF113">
    <property type="entry name" value="NITROGEN PERMEASE REACTIVATOR PROTEIN-RELATED"/>
    <property type="match status" value="1"/>
</dbReference>
<evidence type="ECO:0000256" key="3">
    <source>
        <dbReference type="ARBA" id="ARBA00022679"/>
    </source>
</evidence>
<comment type="caution">
    <text evidence="12">The sequence shown here is derived from an EMBL/GenBank/DDBJ whole genome shotgun (WGS) entry which is preliminary data.</text>
</comment>
<dbReference type="GO" id="GO:0005524">
    <property type="term" value="F:ATP binding"/>
    <property type="evidence" value="ECO:0007669"/>
    <property type="project" value="UniProtKB-UniRule"/>
</dbReference>
<evidence type="ECO:0000256" key="1">
    <source>
        <dbReference type="ARBA" id="ARBA00012513"/>
    </source>
</evidence>
<evidence type="ECO:0000313" key="12">
    <source>
        <dbReference type="EMBL" id="CDO51457.1"/>
    </source>
</evidence>
<dbReference type="EC" id="2.7.11.1" evidence="1"/>
<evidence type="ECO:0000256" key="5">
    <source>
        <dbReference type="ARBA" id="ARBA00022777"/>
    </source>
</evidence>
<evidence type="ECO:0000259" key="11">
    <source>
        <dbReference type="PROSITE" id="PS50011"/>
    </source>
</evidence>
<reference evidence="12" key="1">
    <citation type="submission" date="2014-03" db="EMBL/GenBank/DDBJ databases">
        <authorList>
            <person name="Casaregola S."/>
        </authorList>
    </citation>
    <scope>NUCLEOTIDE SEQUENCE [LARGE SCALE GENOMIC DNA]</scope>
    <source>
        <strain evidence="12">CLIB 918</strain>
    </source>
</reference>
<evidence type="ECO:0000256" key="10">
    <source>
        <dbReference type="SAM" id="MobiDB-lite"/>
    </source>
</evidence>
<feature type="region of interest" description="Disordered" evidence="10">
    <location>
        <begin position="76"/>
        <end position="176"/>
    </location>
</feature>
<evidence type="ECO:0000313" key="13">
    <source>
        <dbReference type="Proteomes" id="UP000242525"/>
    </source>
</evidence>
<feature type="compositionally biased region" description="Low complexity" evidence="10">
    <location>
        <begin position="86"/>
        <end position="98"/>
    </location>
</feature>
<dbReference type="InterPro" id="IPR011009">
    <property type="entry name" value="Kinase-like_dom_sf"/>
</dbReference>
<evidence type="ECO:0000256" key="6">
    <source>
        <dbReference type="ARBA" id="ARBA00022840"/>
    </source>
</evidence>
<keyword evidence="6 9" id="KW-0067">ATP-binding</keyword>
<organism evidence="12 13">
    <name type="scientific">Geotrichum candidum</name>
    <name type="common">Oospora lactis</name>
    <name type="synonym">Dipodascus geotrichum</name>
    <dbReference type="NCBI Taxonomy" id="1173061"/>
    <lineage>
        <taxon>Eukaryota</taxon>
        <taxon>Fungi</taxon>
        <taxon>Dikarya</taxon>
        <taxon>Ascomycota</taxon>
        <taxon>Saccharomycotina</taxon>
        <taxon>Dipodascomycetes</taxon>
        <taxon>Dipodascales</taxon>
        <taxon>Dipodascaceae</taxon>
        <taxon>Geotrichum</taxon>
    </lineage>
</organism>
<dbReference type="PROSITE" id="PS00107">
    <property type="entry name" value="PROTEIN_KINASE_ATP"/>
    <property type="match status" value="1"/>
</dbReference>
<protein>
    <recommendedName>
        <fullName evidence="1">non-specific serine/threonine protein kinase</fullName>
        <ecNumber evidence="1">2.7.11.1</ecNumber>
    </recommendedName>
</protein>
<evidence type="ECO:0000256" key="4">
    <source>
        <dbReference type="ARBA" id="ARBA00022741"/>
    </source>
</evidence>